<reference evidence="1 2" key="1">
    <citation type="submission" date="2017-01" db="EMBL/GenBank/DDBJ databases">
        <authorList>
            <person name="Mah S.A."/>
            <person name="Swanson W.J."/>
            <person name="Moy G.W."/>
            <person name="Vacquier V.D."/>
        </authorList>
    </citation>
    <scope>NUCLEOTIDE SEQUENCE [LARGE SCALE GENOMIC DNA]</scope>
    <source>
        <strain evidence="1 2">DSM 18014</strain>
    </source>
</reference>
<dbReference type="EMBL" id="FTOV01000002">
    <property type="protein sequence ID" value="SIS72284.1"/>
    <property type="molecule type" value="Genomic_DNA"/>
</dbReference>
<gene>
    <name evidence="1" type="ORF">SAMN05421785_102185</name>
</gene>
<dbReference type="STRING" id="373672.SAMN05421785_102185"/>
<proteinExistence type="predicted"/>
<accession>A0A1N7LEP3</accession>
<sequence length="101" mass="11917">MSCKEIYGLSEVECSFTNEEKEKINEAIYILQLECNISFEYAKSMIESIAKEMKNSAEDIKKLGEHLRGLEQIPSYKNFRIIPSKNSVNPYDRRYKAKRKW</sequence>
<evidence type="ECO:0000313" key="1">
    <source>
        <dbReference type="EMBL" id="SIS72284.1"/>
    </source>
</evidence>
<dbReference type="RefSeq" id="WP_027380876.1">
    <property type="nucleotide sequence ID" value="NZ_FTOV01000002.1"/>
</dbReference>
<name>A0A1N7LEP3_9FLAO</name>
<organism evidence="1 2">
    <name type="scientific">Chryseobacterium gambrini</name>
    <dbReference type="NCBI Taxonomy" id="373672"/>
    <lineage>
        <taxon>Bacteria</taxon>
        <taxon>Pseudomonadati</taxon>
        <taxon>Bacteroidota</taxon>
        <taxon>Flavobacteriia</taxon>
        <taxon>Flavobacteriales</taxon>
        <taxon>Weeksellaceae</taxon>
        <taxon>Chryseobacterium group</taxon>
        <taxon>Chryseobacterium</taxon>
    </lineage>
</organism>
<protein>
    <submittedName>
        <fullName evidence="1">Uncharacterized protein</fullName>
    </submittedName>
</protein>
<dbReference type="Proteomes" id="UP000185781">
    <property type="component" value="Unassembled WGS sequence"/>
</dbReference>
<dbReference type="OrthoDB" id="9865315at2"/>
<dbReference type="AlphaFoldDB" id="A0A1N7LEP3"/>
<evidence type="ECO:0000313" key="2">
    <source>
        <dbReference type="Proteomes" id="UP000185781"/>
    </source>
</evidence>